<protein>
    <submittedName>
        <fullName evidence="5">Pectate lyase</fullName>
    </submittedName>
</protein>
<organism evidence="5 6">
    <name type="scientific">Brevundimonas denitrificans</name>
    <dbReference type="NCBI Taxonomy" id="1443434"/>
    <lineage>
        <taxon>Bacteria</taxon>
        <taxon>Pseudomonadati</taxon>
        <taxon>Pseudomonadota</taxon>
        <taxon>Alphaproteobacteria</taxon>
        <taxon>Caulobacterales</taxon>
        <taxon>Caulobacteraceae</taxon>
        <taxon>Brevundimonas</taxon>
    </lineage>
</organism>
<evidence type="ECO:0000313" key="6">
    <source>
        <dbReference type="Proteomes" id="UP001156921"/>
    </source>
</evidence>
<dbReference type="InterPro" id="IPR012334">
    <property type="entry name" value="Pectin_lyas_fold"/>
</dbReference>
<evidence type="ECO:0000256" key="1">
    <source>
        <dbReference type="ARBA" id="ARBA00022723"/>
    </source>
</evidence>
<feature type="region of interest" description="Disordered" evidence="3">
    <location>
        <begin position="397"/>
        <end position="444"/>
    </location>
</feature>
<evidence type="ECO:0000256" key="3">
    <source>
        <dbReference type="SAM" id="MobiDB-lite"/>
    </source>
</evidence>
<dbReference type="PANTHER" id="PTHR42970:SF1">
    <property type="entry name" value="PECTATE LYASE C-RELATED"/>
    <property type="match status" value="1"/>
</dbReference>
<proteinExistence type="predicted"/>
<dbReference type="InterPro" id="IPR011050">
    <property type="entry name" value="Pectin_lyase_fold/virulence"/>
</dbReference>
<evidence type="ECO:0000256" key="2">
    <source>
        <dbReference type="ARBA" id="ARBA00023180"/>
    </source>
</evidence>
<accession>A0ABQ6BEU3</accession>
<keyword evidence="2" id="KW-0325">Glycoprotein</keyword>
<dbReference type="PANTHER" id="PTHR42970">
    <property type="entry name" value="PECTATE LYASE C-RELATED"/>
    <property type="match status" value="1"/>
</dbReference>
<keyword evidence="1" id="KW-0479">Metal-binding</keyword>
<sequence>MIHVFATPLRRLLVTSVAVTAICVSSGAHPASAQTLDGVIAFPGAEGAGRFALGGRGGRVLRVTHLGDAGPGSLRAAVEADGPRTVIFDIGGVIRLASPLTVRRGRITIAGQTAPGGGITLRDHPLVVAADDVVIRHIRSRLGDESGVEADAVSVERGRRIILDHISASWSVDETLSVGSRYSPPGRGIYDVTVQWSLIAESLNASGHAKGDHGYGSLVRGGHGARMTFHHNLWAAHRARMPRPGNYNPPSVDPEGPRFEFRSNVFYDWSGEHAGYNADTDSLSAYAFIGNAYIPGPDSVGRWAFEESNPRARAWFEGNAMDGLLPADPWSLVKDSDRPDYRLAARPDWADAATETAMEAEARVLDRVGAGRVRDAVDARIIEGVRARTSRIIDSQSQVGGWPELEAGSPWIDSDGDGMPDDWETAHGLDPADPADGTADRDGDGFTHLEAWLNSL</sequence>
<gene>
    <name evidence="5" type="ORF">GCM10007859_01530</name>
</gene>
<dbReference type="GO" id="GO:0016829">
    <property type="term" value="F:lyase activity"/>
    <property type="evidence" value="ECO:0007669"/>
    <property type="project" value="UniProtKB-KW"/>
</dbReference>
<reference evidence="6" key="1">
    <citation type="journal article" date="2019" name="Int. J. Syst. Evol. Microbiol.">
        <title>The Global Catalogue of Microorganisms (GCM) 10K type strain sequencing project: providing services to taxonomists for standard genome sequencing and annotation.</title>
        <authorList>
            <consortium name="The Broad Institute Genomics Platform"/>
            <consortium name="The Broad Institute Genome Sequencing Center for Infectious Disease"/>
            <person name="Wu L."/>
            <person name="Ma J."/>
        </authorList>
    </citation>
    <scope>NUCLEOTIDE SEQUENCE [LARGE SCALE GENOMIC DNA]</scope>
    <source>
        <strain evidence="6">NBRC 110107</strain>
    </source>
</reference>
<dbReference type="EMBL" id="BSOY01000002">
    <property type="protein sequence ID" value="GLS00149.1"/>
    <property type="molecule type" value="Genomic_DNA"/>
</dbReference>
<evidence type="ECO:0000256" key="4">
    <source>
        <dbReference type="SAM" id="SignalP"/>
    </source>
</evidence>
<comment type="caution">
    <text evidence="5">The sequence shown here is derived from an EMBL/GenBank/DDBJ whole genome shotgun (WGS) entry which is preliminary data.</text>
</comment>
<name>A0ABQ6BEU3_9CAUL</name>
<feature type="chain" id="PRO_5046142012" evidence="4">
    <location>
        <begin position="31"/>
        <end position="456"/>
    </location>
</feature>
<keyword evidence="4" id="KW-0732">Signal</keyword>
<keyword evidence="6" id="KW-1185">Reference proteome</keyword>
<feature type="compositionally biased region" description="Acidic residues" evidence="3">
    <location>
        <begin position="414"/>
        <end position="423"/>
    </location>
</feature>
<keyword evidence="5" id="KW-0456">Lyase</keyword>
<evidence type="ECO:0000313" key="5">
    <source>
        <dbReference type="EMBL" id="GLS00149.1"/>
    </source>
</evidence>
<dbReference type="Gene3D" id="2.160.20.10">
    <property type="entry name" value="Single-stranded right-handed beta-helix, Pectin lyase-like"/>
    <property type="match status" value="1"/>
</dbReference>
<dbReference type="InterPro" id="IPR052063">
    <property type="entry name" value="Polysaccharide_Lyase_1"/>
</dbReference>
<dbReference type="Proteomes" id="UP001156921">
    <property type="component" value="Unassembled WGS sequence"/>
</dbReference>
<feature type="signal peptide" evidence="4">
    <location>
        <begin position="1"/>
        <end position="30"/>
    </location>
</feature>
<dbReference type="SUPFAM" id="SSF51126">
    <property type="entry name" value="Pectin lyase-like"/>
    <property type="match status" value="1"/>
</dbReference>